<evidence type="ECO:0000313" key="2">
    <source>
        <dbReference type="EMBL" id="GJS95899.1"/>
    </source>
</evidence>
<feature type="compositionally biased region" description="Polar residues" evidence="1">
    <location>
        <begin position="1"/>
        <end position="17"/>
    </location>
</feature>
<feature type="region of interest" description="Disordered" evidence="1">
    <location>
        <begin position="1"/>
        <end position="20"/>
    </location>
</feature>
<gene>
    <name evidence="2" type="ORF">Tco_0802867</name>
</gene>
<evidence type="ECO:0000256" key="1">
    <source>
        <dbReference type="SAM" id="MobiDB-lite"/>
    </source>
</evidence>
<accession>A0ABQ5A002</accession>
<reference evidence="2" key="1">
    <citation type="journal article" date="2022" name="Int. J. Mol. Sci.">
        <title>Draft Genome of Tanacetum Coccineum: Genomic Comparison of Closely Related Tanacetum-Family Plants.</title>
        <authorList>
            <person name="Yamashiro T."/>
            <person name="Shiraishi A."/>
            <person name="Nakayama K."/>
            <person name="Satake H."/>
        </authorList>
    </citation>
    <scope>NUCLEOTIDE SEQUENCE</scope>
</reference>
<comment type="caution">
    <text evidence="2">The sequence shown here is derived from an EMBL/GenBank/DDBJ whole genome shotgun (WGS) entry which is preliminary data.</text>
</comment>
<sequence>MISSKEQWNHPGQQSQFPRHALENGCTLERRYSRSLSHDWNERSALETSWRKDSSSQMCVANDKEACRRRSHSTELGIVRTKLYTDPQPFQPTCSSLPTNDSGSSLEFVYPSYTCDYPGTKSTLRHQSDHALYRENSKTTPEGPMVVDFKEKKSSQSVVVTVVKRIKLSMGGERRNVGRGDSALRDAGGML</sequence>
<dbReference type="EMBL" id="BQNB010011845">
    <property type="protein sequence ID" value="GJS95899.1"/>
    <property type="molecule type" value="Genomic_DNA"/>
</dbReference>
<organism evidence="2 3">
    <name type="scientific">Tanacetum coccineum</name>
    <dbReference type="NCBI Taxonomy" id="301880"/>
    <lineage>
        <taxon>Eukaryota</taxon>
        <taxon>Viridiplantae</taxon>
        <taxon>Streptophyta</taxon>
        <taxon>Embryophyta</taxon>
        <taxon>Tracheophyta</taxon>
        <taxon>Spermatophyta</taxon>
        <taxon>Magnoliopsida</taxon>
        <taxon>eudicotyledons</taxon>
        <taxon>Gunneridae</taxon>
        <taxon>Pentapetalae</taxon>
        <taxon>asterids</taxon>
        <taxon>campanulids</taxon>
        <taxon>Asterales</taxon>
        <taxon>Asteraceae</taxon>
        <taxon>Asteroideae</taxon>
        <taxon>Anthemideae</taxon>
        <taxon>Anthemidinae</taxon>
        <taxon>Tanacetum</taxon>
    </lineage>
</organism>
<keyword evidence="3" id="KW-1185">Reference proteome</keyword>
<reference evidence="2" key="2">
    <citation type="submission" date="2022-01" db="EMBL/GenBank/DDBJ databases">
        <authorList>
            <person name="Yamashiro T."/>
            <person name="Shiraishi A."/>
            <person name="Satake H."/>
            <person name="Nakayama K."/>
        </authorList>
    </citation>
    <scope>NUCLEOTIDE SEQUENCE</scope>
</reference>
<protein>
    <submittedName>
        <fullName evidence="2">Uncharacterized protein</fullName>
    </submittedName>
</protein>
<evidence type="ECO:0000313" key="3">
    <source>
        <dbReference type="Proteomes" id="UP001151760"/>
    </source>
</evidence>
<dbReference type="Proteomes" id="UP001151760">
    <property type="component" value="Unassembled WGS sequence"/>
</dbReference>
<proteinExistence type="predicted"/>
<name>A0ABQ5A002_9ASTR</name>